<dbReference type="EMBL" id="JBDFQZ010000003">
    <property type="protein sequence ID" value="KAK9740554.1"/>
    <property type="molecule type" value="Genomic_DNA"/>
</dbReference>
<evidence type="ECO:0000313" key="1">
    <source>
        <dbReference type="EMBL" id="KAK9740554.1"/>
    </source>
</evidence>
<accession>A0AAW1M3I4</accession>
<comment type="caution">
    <text evidence="1">The sequence shown here is derived from an EMBL/GenBank/DDBJ whole genome shotgun (WGS) entry which is preliminary data.</text>
</comment>
<reference evidence="1" key="1">
    <citation type="submission" date="2024-03" db="EMBL/GenBank/DDBJ databases">
        <title>WGS assembly of Saponaria officinalis var. Norfolk2.</title>
        <authorList>
            <person name="Jenkins J."/>
            <person name="Shu S."/>
            <person name="Grimwood J."/>
            <person name="Barry K."/>
            <person name="Goodstein D."/>
            <person name="Schmutz J."/>
            <person name="Leebens-Mack J."/>
            <person name="Osbourn A."/>
        </authorList>
    </citation>
    <scope>NUCLEOTIDE SEQUENCE [LARGE SCALE GENOMIC DNA]</scope>
    <source>
        <strain evidence="1">JIC</strain>
    </source>
</reference>
<dbReference type="PANTHER" id="PTHR33325">
    <property type="entry name" value="ZINC FINGER, CCHC-TYPE-RELATED"/>
    <property type="match status" value="1"/>
</dbReference>
<gene>
    <name evidence="1" type="ORF">RND81_03G044100</name>
</gene>
<proteinExistence type="predicted"/>
<name>A0AAW1M3I4_SAPOF</name>
<sequence>MSNLAKHDFVVLDISGNNYLSWVLDAEIHLDANGLGETIKEGNTTTPKIRPKAMIFRRHHSCEWLKYEYLTVKNSLILWKNLKEMFDHLKTVILPKARYDWIHRRLPDFKSINDYNSAMFIITSQLTLCGEKVSDADMLEKTYQTFHGSQLLLSQQYRQRGFKKYSELISCLLVAEQNNKILLKNHQSRTTGTEPLLEVNVTKYENRNKGHVGIRDRGPREDLRDGSRDKNKDIINFFHRCGCKSHWARACRAPPHIVDSYHQSLNDNKRKKIEANFVAKQEKVETNFADINENQHFNNGDHLNVSDFFSDLNGRIDHLIGDGNVQASD</sequence>
<dbReference type="AlphaFoldDB" id="A0AAW1M3I4"/>
<dbReference type="Proteomes" id="UP001443914">
    <property type="component" value="Unassembled WGS sequence"/>
</dbReference>
<dbReference type="PANTHER" id="PTHR33325:SF11">
    <property type="entry name" value="COLD SHOCK DOMAIN-CONTAINING PROTEIN 4-LIKE"/>
    <property type="match status" value="1"/>
</dbReference>
<organism evidence="1 2">
    <name type="scientific">Saponaria officinalis</name>
    <name type="common">Common soapwort</name>
    <name type="synonym">Lychnis saponaria</name>
    <dbReference type="NCBI Taxonomy" id="3572"/>
    <lineage>
        <taxon>Eukaryota</taxon>
        <taxon>Viridiplantae</taxon>
        <taxon>Streptophyta</taxon>
        <taxon>Embryophyta</taxon>
        <taxon>Tracheophyta</taxon>
        <taxon>Spermatophyta</taxon>
        <taxon>Magnoliopsida</taxon>
        <taxon>eudicotyledons</taxon>
        <taxon>Gunneridae</taxon>
        <taxon>Pentapetalae</taxon>
        <taxon>Caryophyllales</taxon>
        <taxon>Caryophyllaceae</taxon>
        <taxon>Caryophylleae</taxon>
        <taxon>Saponaria</taxon>
    </lineage>
</organism>
<keyword evidence="2" id="KW-1185">Reference proteome</keyword>
<protein>
    <submittedName>
        <fullName evidence="1">Uncharacterized protein</fullName>
    </submittedName>
</protein>
<evidence type="ECO:0000313" key="2">
    <source>
        <dbReference type="Proteomes" id="UP001443914"/>
    </source>
</evidence>